<keyword evidence="5" id="KW-0812">Transmembrane</keyword>
<sequence>MNPFLKIKPFSILLLVSIHLYCTHGFAQQKDPETIILSLQEAVNLAKENNDWIAMAKLSKDVAESELKEIKSHALPHVVAQASGKKLSNVILYEHGLHDSESLPPPPSTYQANFGIEASFNLYSGGKHEAAIEESEIRTKLSEIKIEQQSGSISLQVIQNYLEILRLSKLDSLHKEQINREEIRLKNINSLYKNGKVTRSDVLRAEINLSNEQFSRKENQSDIQIFHNRLTVLLKIPEETNVILKDTAVASQISELTAFENPTANRAYSFLTAKENTALQEAKIKGAKSNFYPSIELISAYEFNYPNYLVFPNLDEAYSIGFIGFKMSYSLSSLYQNNHKVRAEKEHLKELKIKENAVQDHLKLELSSLKIKLKDTKEKIEIAKKNIEQSNVNLNIVSTKYFNQLALLTDLLEADNLYLQSKYKLIEAQTSLLNYYYQILYNTGKI</sequence>
<keyword evidence="6" id="KW-0472">Membrane</keyword>
<dbReference type="GO" id="GO:0015288">
    <property type="term" value="F:porin activity"/>
    <property type="evidence" value="ECO:0007669"/>
    <property type="project" value="TreeGrafter"/>
</dbReference>
<keyword evidence="7" id="KW-0998">Cell outer membrane</keyword>
<evidence type="ECO:0000256" key="8">
    <source>
        <dbReference type="SAM" id="Coils"/>
    </source>
</evidence>
<dbReference type="PANTHER" id="PTHR30026">
    <property type="entry name" value="OUTER MEMBRANE PROTEIN TOLC"/>
    <property type="match status" value="1"/>
</dbReference>
<evidence type="ECO:0000256" key="6">
    <source>
        <dbReference type="ARBA" id="ARBA00023136"/>
    </source>
</evidence>
<dbReference type="GO" id="GO:1990281">
    <property type="term" value="C:efflux pump complex"/>
    <property type="evidence" value="ECO:0007669"/>
    <property type="project" value="TreeGrafter"/>
</dbReference>
<keyword evidence="4" id="KW-1134">Transmembrane beta strand</keyword>
<dbReference type="EMBL" id="RQVR01000004">
    <property type="protein sequence ID" value="RRJ92998.1"/>
    <property type="molecule type" value="Genomic_DNA"/>
</dbReference>
<dbReference type="SUPFAM" id="SSF56954">
    <property type="entry name" value="Outer membrane efflux proteins (OEP)"/>
    <property type="match status" value="1"/>
</dbReference>
<dbReference type="InterPro" id="IPR051906">
    <property type="entry name" value="TolC-like"/>
</dbReference>
<gene>
    <name evidence="9" type="ORF">EG849_05265</name>
</gene>
<dbReference type="InterPro" id="IPR003423">
    <property type="entry name" value="OMP_efflux"/>
</dbReference>
<accession>A0A3P3WF09</accession>
<evidence type="ECO:0000256" key="1">
    <source>
        <dbReference type="ARBA" id="ARBA00004442"/>
    </source>
</evidence>
<comment type="similarity">
    <text evidence="2">Belongs to the outer membrane factor (OMF) (TC 1.B.17) family.</text>
</comment>
<evidence type="ECO:0000313" key="10">
    <source>
        <dbReference type="Proteomes" id="UP000271937"/>
    </source>
</evidence>
<keyword evidence="8" id="KW-0175">Coiled coil</keyword>
<evidence type="ECO:0000256" key="2">
    <source>
        <dbReference type="ARBA" id="ARBA00007613"/>
    </source>
</evidence>
<dbReference type="PANTHER" id="PTHR30026:SF20">
    <property type="entry name" value="OUTER MEMBRANE PROTEIN TOLC"/>
    <property type="match status" value="1"/>
</dbReference>
<dbReference type="GO" id="GO:0015562">
    <property type="term" value="F:efflux transmembrane transporter activity"/>
    <property type="evidence" value="ECO:0007669"/>
    <property type="project" value="InterPro"/>
</dbReference>
<dbReference type="Gene3D" id="1.20.1600.10">
    <property type="entry name" value="Outer membrane efflux proteins (OEP)"/>
    <property type="match status" value="1"/>
</dbReference>
<dbReference type="GO" id="GO:0009279">
    <property type="term" value="C:cell outer membrane"/>
    <property type="evidence" value="ECO:0007669"/>
    <property type="project" value="UniProtKB-SubCell"/>
</dbReference>
<feature type="coiled-coil region" evidence="8">
    <location>
        <begin position="359"/>
        <end position="393"/>
    </location>
</feature>
<reference evidence="9 10" key="1">
    <citation type="submission" date="2018-11" db="EMBL/GenBank/DDBJ databases">
        <title>Flavobacterium sp. nov., YIM 102600 draft genome.</title>
        <authorList>
            <person name="Li G."/>
            <person name="Jiang Y."/>
        </authorList>
    </citation>
    <scope>NUCLEOTIDE SEQUENCE [LARGE SCALE GENOMIC DNA]</scope>
    <source>
        <strain evidence="9 10">YIM 102600</strain>
    </source>
</reference>
<dbReference type="Pfam" id="PF02321">
    <property type="entry name" value="OEP"/>
    <property type="match status" value="1"/>
</dbReference>
<organism evidence="9 10">
    <name type="scientific">Flavobacterium macacae</name>
    <dbReference type="NCBI Taxonomy" id="2488993"/>
    <lineage>
        <taxon>Bacteria</taxon>
        <taxon>Pseudomonadati</taxon>
        <taxon>Bacteroidota</taxon>
        <taxon>Flavobacteriia</taxon>
        <taxon>Flavobacteriales</taxon>
        <taxon>Flavobacteriaceae</taxon>
        <taxon>Flavobacterium</taxon>
    </lineage>
</organism>
<dbReference type="AlphaFoldDB" id="A0A3P3WF09"/>
<comment type="subcellular location">
    <subcellularLocation>
        <location evidence="1">Cell outer membrane</location>
    </subcellularLocation>
</comment>
<keyword evidence="10" id="KW-1185">Reference proteome</keyword>
<name>A0A3P3WF09_9FLAO</name>
<dbReference type="Proteomes" id="UP000271937">
    <property type="component" value="Unassembled WGS sequence"/>
</dbReference>
<evidence type="ECO:0000256" key="5">
    <source>
        <dbReference type="ARBA" id="ARBA00022692"/>
    </source>
</evidence>
<evidence type="ECO:0000256" key="3">
    <source>
        <dbReference type="ARBA" id="ARBA00022448"/>
    </source>
</evidence>
<evidence type="ECO:0000313" key="9">
    <source>
        <dbReference type="EMBL" id="RRJ92998.1"/>
    </source>
</evidence>
<keyword evidence="3" id="KW-0813">Transport</keyword>
<protein>
    <submittedName>
        <fullName evidence="9">TolC family protein</fullName>
    </submittedName>
</protein>
<proteinExistence type="inferred from homology"/>
<comment type="caution">
    <text evidence="9">The sequence shown here is derived from an EMBL/GenBank/DDBJ whole genome shotgun (WGS) entry which is preliminary data.</text>
</comment>
<evidence type="ECO:0000256" key="4">
    <source>
        <dbReference type="ARBA" id="ARBA00022452"/>
    </source>
</evidence>
<dbReference type="OrthoDB" id="1271612at2"/>
<evidence type="ECO:0000256" key="7">
    <source>
        <dbReference type="ARBA" id="ARBA00023237"/>
    </source>
</evidence>